<comment type="catalytic activity">
    <reaction evidence="10 13">
        <text>O-acetyl-L-serine + hydrogen sulfide = L-cysteine + acetate</text>
        <dbReference type="Rhea" id="RHEA:14829"/>
        <dbReference type="ChEBI" id="CHEBI:29919"/>
        <dbReference type="ChEBI" id="CHEBI:30089"/>
        <dbReference type="ChEBI" id="CHEBI:35235"/>
        <dbReference type="ChEBI" id="CHEBI:58340"/>
        <dbReference type="EC" id="2.5.1.47"/>
    </reaction>
</comment>
<dbReference type="NCBIfam" id="TIGR01139">
    <property type="entry name" value="cysK"/>
    <property type="match status" value="1"/>
</dbReference>
<dbReference type="UniPathway" id="UPA00136">
    <property type="reaction ID" value="UER00200"/>
</dbReference>
<evidence type="ECO:0000256" key="8">
    <source>
        <dbReference type="ARBA" id="ARBA00022898"/>
    </source>
</evidence>
<dbReference type="PROSITE" id="PS00901">
    <property type="entry name" value="CYS_SYNTHASE"/>
    <property type="match status" value="1"/>
</dbReference>
<evidence type="ECO:0000256" key="7">
    <source>
        <dbReference type="ARBA" id="ARBA00022679"/>
    </source>
</evidence>
<dbReference type="EC" id="2.5.1.47" evidence="4 13"/>
<dbReference type="STRING" id="1122142.SAMN02910414_01752"/>
<keyword evidence="7 13" id="KW-0808">Transferase</keyword>
<dbReference type="GO" id="GO:0006535">
    <property type="term" value="P:cysteine biosynthetic process from serine"/>
    <property type="evidence" value="ECO:0007669"/>
    <property type="project" value="UniProtKB-UniRule"/>
</dbReference>
<evidence type="ECO:0000256" key="4">
    <source>
        <dbReference type="ARBA" id="ARBA00012681"/>
    </source>
</evidence>
<evidence type="ECO:0000256" key="11">
    <source>
        <dbReference type="PIRSR" id="PIRSR605856-50"/>
    </source>
</evidence>
<dbReference type="GO" id="GO:0004124">
    <property type="term" value="F:cysteine synthase activity"/>
    <property type="evidence" value="ECO:0007669"/>
    <property type="project" value="UniProtKB-UniRule"/>
</dbReference>
<feature type="binding site" evidence="11">
    <location>
        <position position="269"/>
    </location>
    <ligand>
        <name>pyridoxal 5'-phosphate</name>
        <dbReference type="ChEBI" id="CHEBI:597326"/>
    </ligand>
</feature>
<dbReference type="InterPro" id="IPR005856">
    <property type="entry name" value="Cys_synth"/>
</dbReference>
<keyword evidence="6 13" id="KW-0028">Amino-acid biosynthesis</keyword>
<comment type="similarity">
    <text evidence="3 13">Belongs to the cysteine synthase/cystathionine beta-synthase family.</text>
</comment>
<dbReference type="AlphaFoldDB" id="A0A1H3KLM0"/>
<dbReference type="InterPro" id="IPR005859">
    <property type="entry name" value="CysK"/>
</dbReference>
<evidence type="ECO:0000313" key="16">
    <source>
        <dbReference type="Proteomes" id="UP000183918"/>
    </source>
</evidence>
<evidence type="ECO:0000256" key="1">
    <source>
        <dbReference type="ARBA" id="ARBA00001933"/>
    </source>
</evidence>
<evidence type="ECO:0000256" key="12">
    <source>
        <dbReference type="PIRSR" id="PIRSR605856-51"/>
    </source>
</evidence>
<dbReference type="Pfam" id="PF00291">
    <property type="entry name" value="PALP"/>
    <property type="match status" value="1"/>
</dbReference>
<feature type="domain" description="Tryptophan synthase beta chain-like PALP" evidence="14">
    <location>
        <begin position="10"/>
        <end position="297"/>
    </location>
</feature>
<accession>A0A1H3KLM0</accession>
<feature type="binding site" evidence="11">
    <location>
        <position position="77"/>
    </location>
    <ligand>
        <name>pyridoxal 5'-phosphate</name>
        <dbReference type="ChEBI" id="CHEBI:597326"/>
    </ligand>
</feature>
<feature type="modified residue" description="N6-(pyridoxal phosphate)lysine" evidence="12">
    <location>
        <position position="47"/>
    </location>
</feature>
<dbReference type="Gene3D" id="3.40.50.1100">
    <property type="match status" value="2"/>
</dbReference>
<organism evidence="15 16">
    <name type="scientific">Lachnobacterium bovis DSM 14045</name>
    <dbReference type="NCBI Taxonomy" id="1122142"/>
    <lineage>
        <taxon>Bacteria</taxon>
        <taxon>Bacillati</taxon>
        <taxon>Bacillota</taxon>
        <taxon>Clostridia</taxon>
        <taxon>Lachnospirales</taxon>
        <taxon>Lachnospiraceae</taxon>
        <taxon>Lachnobacterium</taxon>
    </lineage>
</organism>
<dbReference type="SUPFAM" id="SSF53686">
    <property type="entry name" value="Tryptophan synthase beta subunit-like PLP-dependent enzymes"/>
    <property type="match status" value="1"/>
</dbReference>
<name>A0A1H3KLM0_9FIRM</name>
<dbReference type="OrthoDB" id="9808024at2"/>
<evidence type="ECO:0000259" key="14">
    <source>
        <dbReference type="Pfam" id="PF00291"/>
    </source>
</evidence>
<gene>
    <name evidence="15" type="ORF">SAMN02910414_01752</name>
</gene>
<dbReference type="FunFam" id="3.40.50.1100:FF:000003">
    <property type="entry name" value="Cystathionine beta-synthase"/>
    <property type="match status" value="1"/>
</dbReference>
<evidence type="ECO:0000256" key="9">
    <source>
        <dbReference type="ARBA" id="ARBA00023192"/>
    </source>
</evidence>
<dbReference type="Proteomes" id="UP000183918">
    <property type="component" value="Unassembled WGS sequence"/>
</dbReference>
<evidence type="ECO:0000313" key="15">
    <source>
        <dbReference type="EMBL" id="SDY53067.1"/>
    </source>
</evidence>
<dbReference type="CDD" id="cd01561">
    <property type="entry name" value="CBS_like"/>
    <property type="match status" value="1"/>
</dbReference>
<dbReference type="EMBL" id="FNPG01000021">
    <property type="protein sequence ID" value="SDY53067.1"/>
    <property type="molecule type" value="Genomic_DNA"/>
</dbReference>
<sequence>MANIHKSALELIGRTPLVELNNIEKKFGLEAKIIAKIETFNPTGSAKDRVAKEMIEQAERDGILKPGATIIEPTSGNTGIGLASVAALKGYKLIIVLPDTMSIERRNIIKAYGAEIVLSEGKLGMQGAIDKANELNKQIEGSFIPAQFDNEANALAHEKTTGPEIWEDTEGKVDYFVAGVGTGGTITGTSRYLKKQNPLVKVVAVEPATSAVLSHKEAGAHAIQGIGAGFIPSILDVNCYDEVLAIDNETPFEYAKMIAQLEGILVGISSGAALAAAVEIAKRPESKGKNIVVFFTDSGDRYYSTKMFQ</sequence>
<evidence type="ECO:0000256" key="5">
    <source>
        <dbReference type="ARBA" id="ARBA00019371"/>
    </source>
</evidence>
<keyword evidence="9 13" id="KW-0198">Cysteine biosynthesis</keyword>
<dbReference type="NCBIfam" id="TIGR01136">
    <property type="entry name" value="cysKM"/>
    <property type="match status" value="1"/>
</dbReference>
<comment type="pathway">
    <text evidence="2">Amino-acid biosynthesis; L-cysteine biosynthesis; L-cysteine from L-serine: step 2/2.</text>
</comment>
<dbReference type="FunFam" id="3.40.50.1100:FF:000118">
    <property type="entry name" value="Related to CYS4-cystathionine beta-synthase"/>
    <property type="match status" value="1"/>
</dbReference>
<keyword evidence="8 11" id="KW-0663">Pyridoxal phosphate</keyword>
<evidence type="ECO:0000256" key="13">
    <source>
        <dbReference type="RuleBase" id="RU003985"/>
    </source>
</evidence>
<evidence type="ECO:0000256" key="2">
    <source>
        <dbReference type="ARBA" id="ARBA00004962"/>
    </source>
</evidence>
<proteinExistence type="inferred from homology"/>
<dbReference type="InterPro" id="IPR001926">
    <property type="entry name" value="TrpB-like_PALP"/>
</dbReference>
<dbReference type="RefSeq" id="WP_074718139.1">
    <property type="nucleotide sequence ID" value="NZ_FNPG01000021.1"/>
</dbReference>
<protein>
    <recommendedName>
        <fullName evidence="5 13">Cysteine synthase</fullName>
        <ecNumber evidence="4 13">2.5.1.47</ecNumber>
    </recommendedName>
</protein>
<evidence type="ECO:0000256" key="3">
    <source>
        <dbReference type="ARBA" id="ARBA00007103"/>
    </source>
</evidence>
<evidence type="ECO:0000256" key="10">
    <source>
        <dbReference type="ARBA" id="ARBA00047931"/>
    </source>
</evidence>
<feature type="binding site" evidence="11">
    <location>
        <begin position="181"/>
        <end position="185"/>
    </location>
    <ligand>
        <name>pyridoxal 5'-phosphate</name>
        <dbReference type="ChEBI" id="CHEBI:597326"/>
    </ligand>
</feature>
<comment type="cofactor">
    <cofactor evidence="1 11 13">
        <name>pyridoxal 5'-phosphate</name>
        <dbReference type="ChEBI" id="CHEBI:597326"/>
    </cofactor>
</comment>
<dbReference type="PANTHER" id="PTHR10314">
    <property type="entry name" value="CYSTATHIONINE BETA-SYNTHASE"/>
    <property type="match status" value="1"/>
</dbReference>
<reference evidence="15 16" key="1">
    <citation type="submission" date="2016-10" db="EMBL/GenBank/DDBJ databases">
        <authorList>
            <person name="de Groot N.N."/>
        </authorList>
    </citation>
    <scope>NUCLEOTIDE SEQUENCE [LARGE SCALE GENOMIC DNA]</scope>
    <source>
        <strain evidence="15 16">DSM 14045</strain>
    </source>
</reference>
<keyword evidence="16" id="KW-1185">Reference proteome</keyword>
<dbReference type="InterPro" id="IPR036052">
    <property type="entry name" value="TrpB-like_PALP_sf"/>
</dbReference>
<evidence type="ECO:0000256" key="6">
    <source>
        <dbReference type="ARBA" id="ARBA00022605"/>
    </source>
</evidence>
<dbReference type="InterPro" id="IPR001216">
    <property type="entry name" value="P-phosphate_BS"/>
</dbReference>
<dbReference type="InterPro" id="IPR050214">
    <property type="entry name" value="Cys_Synth/Cystath_Beta-Synth"/>
</dbReference>